<dbReference type="Gene3D" id="3.40.1080.10">
    <property type="entry name" value="Glutaconate Coenzyme A-transferase"/>
    <property type="match status" value="1"/>
</dbReference>
<evidence type="ECO:0000313" key="2">
    <source>
        <dbReference type="Proteomes" id="UP001596383"/>
    </source>
</evidence>
<dbReference type="EMBL" id="JBHSWV010000022">
    <property type="protein sequence ID" value="MFC6763752.1"/>
    <property type="molecule type" value="Genomic_DNA"/>
</dbReference>
<dbReference type="Pfam" id="PF01144">
    <property type="entry name" value="CoA_trans"/>
    <property type="match status" value="1"/>
</dbReference>
<gene>
    <name evidence="1" type="ORF">ACFQE6_01320</name>
</gene>
<keyword evidence="2" id="KW-1185">Reference proteome</keyword>
<dbReference type="Proteomes" id="UP001596383">
    <property type="component" value="Unassembled WGS sequence"/>
</dbReference>
<reference evidence="1 2" key="1">
    <citation type="journal article" date="2019" name="Int. J. Syst. Evol. Microbiol.">
        <title>The Global Catalogue of Microorganisms (GCM) 10K type strain sequencing project: providing services to taxonomists for standard genome sequencing and annotation.</title>
        <authorList>
            <consortium name="The Broad Institute Genomics Platform"/>
            <consortium name="The Broad Institute Genome Sequencing Center for Infectious Disease"/>
            <person name="Wu L."/>
            <person name="Ma J."/>
        </authorList>
    </citation>
    <scope>NUCLEOTIDE SEQUENCE [LARGE SCALE GENOMIC DNA]</scope>
    <source>
        <strain evidence="1 2">LMG 29247</strain>
    </source>
</reference>
<name>A0ABD5SJI9_9EURY</name>
<dbReference type="GO" id="GO:0016740">
    <property type="term" value="F:transferase activity"/>
    <property type="evidence" value="ECO:0007669"/>
    <property type="project" value="UniProtKB-KW"/>
</dbReference>
<comment type="caution">
    <text evidence="1">The sequence shown here is derived from an EMBL/GenBank/DDBJ whole genome shotgun (WGS) entry which is preliminary data.</text>
</comment>
<sequence length="297" mass="32005">MGVSTEPLDVAVSRIDAGSSIAAGLALEHSIPFAAGHELLRQGIDDLTMIGPISDLLFDQLIGGGAISEIRAAWVGNVSAGTGYRFREAVESGEISVENHSNFSIALALQAGAMGVPYLPTRSLLGSDIFEQSDLFVETTDPFDGDRIALVPAIEPDWTIVHAQRASPHGDVHLWGNTGIVEPAVGAAENVLVTAEEIVEPDVLKSDPSRVAITRDQVTSIVECPFGAHPSPVAGHYNRDNEYYLRYSRRTETQDDFDEWASEWVDGVADRDEYATLVESDLEITEPTVAAEVNYGQ</sequence>
<dbReference type="AlphaFoldDB" id="A0ABD5SJI9"/>
<protein>
    <submittedName>
        <fullName evidence="1">CoA transferase subunit A</fullName>
    </submittedName>
</protein>
<dbReference type="InterPro" id="IPR004165">
    <property type="entry name" value="CoA_trans_fam_I"/>
</dbReference>
<accession>A0ABD5SJI9</accession>
<evidence type="ECO:0000313" key="1">
    <source>
        <dbReference type="EMBL" id="MFC6763752.1"/>
    </source>
</evidence>
<dbReference type="RefSeq" id="WP_273736857.1">
    <property type="nucleotide sequence ID" value="NZ_JAQIVI010000022.1"/>
</dbReference>
<dbReference type="SMART" id="SM00882">
    <property type="entry name" value="CoA_trans"/>
    <property type="match status" value="1"/>
</dbReference>
<organism evidence="1 2">
    <name type="scientific">Natrinema soli</name>
    <dbReference type="NCBI Taxonomy" id="1930624"/>
    <lineage>
        <taxon>Archaea</taxon>
        <taxon>Methanobacteriati</taxon>
        <taxon>Methanobacteriota</taxon>
        <taxon>Stenosarchaea group</taxon>
        <taxon>Halobacteria</taxon>
        <taxon>Halobacteriales</taxon>
        <taxon>Natrialbaceae</taxon>
        <taxon>Natrinema</taxon>
    </lineage>
</organism>
<proteinExistence type="predicted"/>
<dbReference type="Gene3D" id="3.30.30.40">
    <property type="match status" value="1"/>
</dbReference>
<dbReference type="InterPro" id="IPR037171">
    <property type="entry name" value="NagB/RpiA_transferase-like"/>
</dbReference>
<keyword evidence="1" id="KW-0808">Transferase</keyword>
<dbReference type="SUPFAM" id="SSF100950">
    <property type="entry name" value="NagB/RpiA/CoA transferase-like"/>
    <property type="match status" value="1"/>
</dbReference>